<accession>A0A9C6TAN5</accession>
<sequence length="648" mass="75639">MQIGFSLSLHFVQILIIFSQTSQSKRIVAEVNGVLGYIHDVDEIITKVQSDIDQLDKDSGEFDNATMRENLLKVLQHFKIISIQVEQIEKQYTNITIQQFLYTEIFDNYNDEEDLGNLRHEINNINDNFKEMLTIENSNNSNTFIISFAELIDRRRNGKCITPNDFYLELFDLWFRSKKILTKMRHEYQIHVYSFCYSPQSPQQIVFSIYKHIGLTELKAYILIEYSLLLRRIDGQRDLMEETNKVRAKYKNMIENSLNLLEETMRKADRDMWRCDPHELHYNVTYDEMTRLLQGFIVNEVDLNSDGSCSESCSDYQNTTTKGCFKQKFCSQQPKCEGRIHDCQLVDSYLSVCQSQESSNRRYEYIEYEQDDEVFTLGEYEKCFRGVNNVASWNRWIFTKCSYCICLCDEPGPKSDRYFSLLYTLSDIKANKVVTGVRFVKKNRIFHLQIQQGQLLPRGAINESTVEWVPIEDDEVTAANVHTMSYQERGIDLDDVLNKDEKTSVVTGLRIRVLNGRLNLAVLFSPLDFERGKLFPHRSFRYYKPPHNESRQKLNLDNLDVPTRLEYMDMIPPTSKNNQYLEFVNSGIEQDAAQTTIPFIDIQDVVSNPPVPLAGIGIYYRSLPGYGGFVAPKIITYDISQHVRMPTW</sequence>
<reference evidence="3" key="1">
    <citation type="submission" date="2025-08" db="UniProtKB">
        <authorList>
            <consortium name="RefSeq"/>
        </authorList>
    </citation>
    <scope>IDENTIFICATION</scope>
    <source>
        <strain evidence="3">15112-1751.03</strain>
        <tissue evidence="3">Whole Adult</tissue>
    </source>
</reference>
<dbReference type="RefSeq" id="XP_051862927.1">
    <property type="nucleotide sequence ID" value="XM_052006967.1"/>
</dbReference>
<dbReference type="GeneID" id="117576393"/>
<dbReference type="Proteomes" id="UP000515160">
    <property type="component" value="Chromosome 2R"/>
</dbReference>
<organism evidence="2 3">
    <name type="scientific">Drosophila albomicans</name>
    <name type="common">Fruit fly</name>
    <dbReference type="NCBI Taxonomy" id="7291"/>
    <lineage>
        <taxon>Eukaryota</taxon>
        <taxon>Metazoa</taxon>
        <taxon>Ecdysozoa</taxon>
        <taxon>Arthropoda</taxon>
        <taxon>Hexapoda</taxon>
        <taxon>Insecta</taxon>
        <taxon>Pterygota</taxon>
        <taxon>Neoptera</taxon>
        <taxon>Endopterygota</taxon>
        <taxon>Diptera</taxon>
        <taxon>Brachycera</taxon>
        <taxon>Muscomorpha</taxon>
        <taxon>Ephydroidea</taxon>
        <taxon>Drosophilidae</taxon>
        <taxon>Drosophila</taxon>
    </lineage>
</organism>
<dbReference type="PANTHER" id="PTHR47890">
    <property type="entry name" value="LD24308P"/>
    <property type="match status" value="1"/>
</dbReference>
<keyword evidence="1" id="KW-0732">Signal</keyword>
<dbReference type="OrthoDB" id="6366357at2759"/>
<evidence type="ECO:0000313" key="3">
    <source>
        <dbReference type="RefSeq" id="XP_051862927.1"/>
    </source>
</evidence>
<keyword evidence="2" id="KW-1185">Reference proteome</keyword>
<feature type="chain" id="PRO_5039020489" evidence="1">
    <location>
        <begin position="25"/>
        <end position="648"/>
    </location>
</feature>
<feature type="signal peptide" evidence="1">
    <location>
        <begin position="1"/>
        <end position="24"/>
    </location>
</feature>
<dbReference type="PANTHER" id="PTHR47890:SF1">
    <property type="entry name" value="LD24308P"/>
    <property type="match status" value="1"/>
</dbReference>
<proteinExistence type="predicted"/>
<evidence type="ECO:0000313" key="2">
    <source>
        <dbReference type="Proteomes" id="UP000515160"/>
    </source>
</evidence>
<dbReference type="Pfam" id="PF16061">
    <property type="entry name" value="DUF4803"/>
    <property type="match status" value="1"/>
</dbReference>
<name>A0A9C6TAN5_DROAB</name>
<evidence type="ECO:0000256" key="1">
    <source>
        <dbReference type="SAM" id="SignalP"/>
    </source>
</evidence>
<dbReference type="AlphaFoldDB" id="A0A9C6TAN5"/>
<dbReference type="InterPro" id="IPR032062">
    <property type="entry name" value="DUF4803"/>
</dbReference>
<gene>
    <name evidence="3" type="primary">LOC117576393</name>
</gene>
<protein>
    <submittedName>
        <fullName evidence="3">Uncharacterized protein LOC117576393</fullName>
    </submittedName>
</protein>